<evidence type="ECO:0000256" key="9">
    <source>
        <dbReference type="NCBIfam" id="TIGR00038"/>
    </source>
</evidence>
<dbReference type="Gene3D" id="2.40.50.140">
    <property type="entry name" value="Nucleic acid-binding proteins"/>
    <property type="match status" value="2"/>
</dbReference>
<dbReference type="HOGENOM" id="CLU_074944_0_1_9"/>
<dbReference type="GO" id="GO:0003746">
    <property type="term" value="F:translation elongation factor activity"/>
    <property type="evidence" value="ECO:0007669"/>
    <property type="project" value="UniProtKB-UniRule"/>
</dbReference>
<dbReference type="InterPro" id="IPR008991">
    <property type="entry name" value="Translation_prot_SH3-like_sf"/>
</dbReference>
<evidence type="ECO:0000256" key="1">
    <source>
        <dbReference type="ARBA" id="ARBA00004496"/>
    </source>
</evidence>
<evidence type="ECO:0000259" key="11">
    <source>
        <dbReference type="SMART" id="SM00841"/>
    </source>
</evidence>
<evidence type="ECO:0000256" key="4">
    <source>
        <dbReference type="ARBA" id="ARBA00022490"/>
    </source>
</evidence>
<evidence type="ECO:0000313" key="13">
    <source>
        <dbReference type="EMBL" id="CBA62105.1"/>
    </source>
</evidence>
<dbReference type="Pfam" id="PF09285">
    <property type="entry name" value="Elong-fact-P_C"/>
    <property type="match status" value="1"/>
</dbReference>
<evidence type="ECO:0000256" key="3">
    <source>
        <dbReference type="ARBA" id="ARBA00009479"/>
    </source>
</evidence>
<dbReference type="InterPro" id="IPR012340">
    <property type="entry name" value="NA-bd_OB-fold"/>
</dbReference>
<evidence type="ECO:0000313" key="14">
    <source>
        <dbReference type="Proteomes" id="UP000002068"/>
    </source>
</evidence>
<dbReference type="CDD" id="cd05794">
    <property type="entry name" value="S1_EF-P_repeat_2"/>
    <property type="match status" value="1"/>
</dbReference>
<sequence>MEEQKMVSAGDFRKGVTFEKDGQPCLVVDFQHVKPGKGAAFVRTKYKNLKTGAIREESFNPSEKFPKAVIDTRQMQYLYNDGELYYFMDQENFEQIPLNYEQVEDAIKFLKENEVATIRFYQGQPFQVEAPNFAELEVTDTEPGIKGDTASNVTKAATVETGAVVQVPLFINTGDKVKIDTRTGEYLSRV</sequence>
<dbReference type="InterPro" id="IPR011768">
    <property type="entry name" value="Transl_elongation_fac_P"/>
</dbReference>
<dbReference type="InterPro" id="IPR013185">
    <property type="entry name" value="Transl_elong_KOW-like"/>
</dbReference>
<dbReference type="EMBL" id="FN538970">
    <property type="protein sequence ID" value="CBA62105.1"/>
    <property type="molecule type" value="Genomic_DNA"/>
</dbReference>
<accession>A0A0H3NAE5</accession>
<evidence type="ECO:0000256" key="8">
    <source>
        <dbReference type="HAMAP-Rule" id="MF_00141"/>
    </source>
</evidence>
<dbReference type="GO" id="GO:0005829">
    <property type="term" value="C:cytosol"/>
    <property type="evidence" value="ECO:0007669"/>
    <property type="project" value="UniProtKB-ARBA"/>
</dbReference>
<dbReference type="NCBIfam" id="TIGR00038">
    <property type="entry name" value="efp"/>
    <property type="match status" value="1"/>
</dbReference>
<dbReference type="InterPro" id="IPR001059">
    <property type="entry name" value="Transl_elong_P/YeiP_cen"/>
</dbReference>
<evidence type="ECO:0000256" key="7">
    <source>
        <dbReference type="ARBA" id="ARBA00025469"/>
    </source>
</evidence>
<name>A0A0H3NAE5_CLODC</name>
<dbReference type="Gene3D" id="2.30.30.30">
    <property type="match status" value="1"/>
</dbReference>
<dbReference type="PANTHER" id="PTHR30053:SF12">
    <property type="entry name" value="ELONGATION FACTOR P (EF-P) FAMILY PROTEIN"/>
    <property type="match status" value="1"/>
</dbReference>
<evidence type="ECO:0000256" key="10">
    <source>
        <dbReference type="RuleBase" id="RU004389"/>
    </source>
</evidence>
<evidence type="ECO:0000256" key="6">
    <source>
        <dbReference type="ARBA" id="ARBA00022917"/>
    </source>
</evidence>
<dbReference type="SMART" id="SM00841">
    <property type="entry name" value="Elong-fact-P_C"/>
    <property type="match status" value="1"/>
</dbReference>
<protein>
    <recommendedName>
        <fullName evidence="8 9">Elongation factor P</fullName>
        <shortName evidence="8">EF-P</shortName>
    </recommendedName>
</protein>
<dbReference type="UniPathway" id="UPA00345"/>
<dbReference type="PANTHER" id="PTHR30053">
    <property type="entry name" value="ELONGATION FACTOR P"/>
    <property type="match status" value="1"/>
</dbReference>
<feature type="domain" description="Elongation factor P C-terminal" evidence="11">
    <location>
        <begin position="134"/>
        <end position="189"/>
    </location>
</feature>
<keyword evidence="5 8" id="KW-0251">Elongation factor</keyword>
<dbReference type="InterPro" id="IPR014722">
    <property type="entry name" value="Rib_uL2_dom2"/>
</dbReference>
<dbReference type="PROSITE" id="PS01275">
    <property type="entry name" value="EFP"/>
    <property type="match status" value="1"/>
</dbReference>
<dbReference type="FunFam" id="2.40.50.140:FF:000009">
    <property type="entry name" value="Elongation factor P"/>
    <property type="match status" value="1"/>
</dbReference>
<organism evidence="13 14">
    <name type="scientific">Clostridioides difficile (strain CD196)</name>
    <name type="common">Peptoclostridium difficile</name>
    <dbReference type="NCBI Taxonomy" id="645462"/>
    <lineage>
        <taxon>Bacteria</taxon>
        <taxon>Bacillati</taxon>
        <taxon>Bacillota</taxon>
        <taxon>Clostridia</taxon>
        <taxon>Peptostreptococcales</taxon>
        <taxon>Peptostreptococcaceae</taxon>
        <taxon>Clostridioides</taxon>
    </lineage>
</organism>
<dbReference type="Pfam" id="PF08207">
    <property type="entry name" value="EFP_N"/>
    <property type="match status" value="1"/>
</dbReference>
<dbReference type="HAMAP" id="MF_00141">
    <property type="entry name" value="EF_P"/>
    <property type="match status" value="1"/>
</dbReference>
<comment type="function">
    <text evidence="7 8">Involved in peptide bond synthesis. Stimulates efficient translation and peptide-bond synthesis on native or reconstituted 70S ribosomes in vitro. Probably functions indirectly by altering the affinity of the ribosome for aminoacyl-tRNA, thus increasing their reactivity as acceptors for peptidyl transferase.</text>
</comment>
<gene>
    <name evidence="8 13" type="primary">efp</name>
    <name evidence="13" type="ordered locus">CD196_1107</name>
</gene>
<dbReference type="SUPFAM" id="SSF50104">
    <property type="entry name" value="Translation proteins SH3-like domain"/>
    <property type="match status" value="1"/>
</dbReference>
<keyword evidence="6 8" id="KW-0648">Protein biosynthesis</keyword>
<dbReference type="NCBIfam" id="NF001810">
    <property type="entry name" value="PRK00529.1"/>
    <property type="match status" value="1"/>
</dbReference>
<comment type="subcellular location">
    <subcellularLocation>
        <location evidence="1 8">Cytoplasm</location>
    </subcellularLocation>
</comment>
<dbReference type="PIRSF" id="PIRSF005901">
    <property type="entry name" value="EF-P"/>
    <property type="match status" value="1"/>
</dbReference>
<dbReference type="SUPFAM" id="SSF50249">
    <property type="entry name" value="Nucleic acid-binding proteins"/>
    <property type="match status" value="2"/>
</dbReference>
<dbReference type="FunFam" id="2.30.30.30:FF:000003">
    <property type="entry name" value="Elongation factor P"/>
    <property type="match status" value="1"/>
</dbReference>
<evidence type="ECO:0000256" key="5">
    <source>
        <dbReference type="ARBA" id="ARBA00022768"/>
    </source>
</evidence>
<dbReference type="Proteomes" id="UP000002068">
    <property type="component" value="Chromosome"/>
</dbReference>
<dbReference type="InterPro" id="IPR013852">
    <property type="entry name" value="Transl_elong_P/YeiP_CS"/>
</dbReference>
<comment type="similarity">
    <text evidence="3 8 10">Belongs to the elongation factor P family.</text>
</comment>
<dbReference type="InterPro" id="IPR020599">
    <property type="entry name" value="Transl_elong_fac_P/YeiP"/>
</dbReference>
<evidence type="ECO:0000256" key="2">
    <source>
        <dbReference type="ARBA" id="ARBA00004815"/>
    </source>
</evidence>
<dbReference type="InterPro" id="IPR015365">
    <property type="entry name" value="Elong-fact-P_C"/>
</dbReference>
<reference evidence="13 14" key="1">
    <citation type="journal article" date="2009" name="Genome Biol.">
        <title>Comparative genome and phenotypic analysis of Clostridium difficile 027 strains provides insight into the evolution of a hypervirulent bacterium.</title>
        <authorList>
            <person name="Stabler R.A."/>
            <person name="He M."/>
            <person name="Dawson L."/>
            <person name="Martin M."/>
            <person name="Valiente E."/>
            <person name="Corton C."/>
            <person name="Lawley T.D."/>
            <person name="Sebaihia M."/>
            <person name="Quail M.A."/>
            <person name="Rose G."/>
            <person name="Gerding D.N."/>
            <person name="Gibert M."/>
            <person name="Popoff M.R."/>
            <person name="Parkhill J."/>
            <person name="Dougan G."/>
            <person name="Wren B.W."/>
        </authorList>
    </citation>
    <scope>NUCLEOTIDE SEQUENCE [LARGE SCALE GENOMIC DNA]</scope>
    <source>
        <strain evidence="13 14">CD196</strain>
    </source>
</reference>
<comment type="pathway">
    <text evidence="2 8">Protein biosynthesis; polypeptide chain elongation.</text>
</comment>
<dbReference type="Pfam" id="PF01132">
    <property type="entry name" value="EFP"/>
    <property type="match status" value="1"/>
</dbReference>
<dbReference type="FunFam" id="2.40.50.140:FF:000004">
    <property type="entry name" value="Elongation factor P"/>
    <property type="match status" value="1"/>
</dbReference>
<feature type="domain" description="Translation elongation factor P/YeiP central" evidence="12">
    <location>
        <begin position="72"/>
        <end position="126"/>
    </location>
</feature>
<keyword evidence="4 8" id="KW-0963">Cytoplasm</keyword>
<dbReference type="AlphaFoldDB" id="A0A0H3NAE5"/>
<evidence type="ECO:0000259" key="12">
    <source>
        <dbReference type="SMART" id="SM01185"/>
    </source>
</evidence>
<dbReference type="KEGG" id="cdc:CD196_1107"/>
<dbReference type="CDD" id="cd04470">
    <property type="entry name" value="S1_EF-P_repeat_1"/>
    <property type="match status" value="1"/>
</dbReference>
<dbReference type="SMART" id="SM01185">
    <property type="entry name" value="EFP"/>
    <property type="match status" value="1"/>
</dbReference>
<proteinExistence type="inferred from homology"/>
<dbReference type="GO" id="GO:0043043">
    <property type="term" value="P:peptide biosynthetic process"/>
    <property type="evidence" value="ECO:0007669"/>
    <property type="project" value="InterPro"/>
</dbReference>